<dbReference type="EMBL" id="OX597816">
    <property type="protein sequence ID" value="CAI9719878.1"/>
    <property type="molecule type" value="Genomic_DNA"/>
</dbReference>
<evidence type="ECO:0000313" key="2">
    <source>
        <dbReference type="Proteomes" id="UP001162480"/>
    </source>
</evidence>
<gene>
    <name evidence="1" type="ORF">OCTVUL_1B008269</name>
</gene>
<accession>A0AA36AQP1</accession>
<dbReference type="AlphaFoldDB" id="A0AA36AQP1"/>
<name>A0AA36AQP1_OCTVU</name>
<reference evidence="1" key="1">
    <citation type="submission" date="2023-08" db="EMBL/GenBank/DDBJ databases">
        <authorList>
            <person name="Alioto T."/>
            <person name="Alioto T."/>
            <person name="Gomez Garrido J."/>
        </authorList>
    </citation>
    <scope>NUCLEOTIDE SEQUENCE</scope>
</reference>
<evidence type="ECO:0000313" key="1">
    <source>
        <dbReference type="EMBL" id="CAI9719878.1"/>
    </source>
</evidence>
<keyword evidence="2" id="KW-1185">Reference proteome</keyword>
<organism evidence="1 2">
    <name type="scientific">Octopus vulgaris</name>
    <name type="common">Common octopus</name>
    <dbReference type="NCBI Taxonomy" id="6645"/>
    <lineage>
        <taxon>Eukaryota</taxon>
        <taxon>Metazoa</taxon>
        <taxon>Spiralia</taxon>
        <taxon>Lophotrochozoa</taxon>
        <taxon>Mollusca</taxon>
        <taxon>Cephalopoda</taxon>
        <taxon>Coleoidea</taxon>
        <taxon>Octopodiformes</taxon>
        <taxon>Octopoda</taxon>
        <taxon>Incirrata</taxon>
        <taxon>Octopodidae</taxon>
        <taxon>Octopus</taxon>
    </lineage>
</organism>
<dbReference type="Proteomes" id="UP001162480">
    <property type="component" value="Chromosome 3"/>
</dbReference>
<sequence>MVEDLCVTFMARGELSVELRTTLSTIPVPFKATGSVQDVSSLRRPKKYHTERLAVHAPILRTPNSNSAEVISGSMKYRSSTGD</sequence>
<proteinExistence type="predicted"/>
<protein>
    <submittedName>
        <fullName evidence="1">Uncharacterized protein</fullName>
    </submittedName>
</protein>